<comment type="caution">
    <text evidence="1">The sequence shown here is derived from an EMBL/GenBank/DDBJ whole genome shotgun (WGS) entry which is preliminary data.</text>
</comment>
<protein>
    <submittedName>
        <fullName evidence="1">Uncharacterized protein</fullName>
    </submittedName>
</protein>
<name>A0ABD0V628_DENTH</name>
<evidence type="ECO:0000313" key="2">
    <source>
        <dbReference type="Proteomes" id="UP001552299"/>
    </source>
</evidence>
<evidence type="ECO:0000313" key="1">
    <source>
        <dbReference type="EMBL" id="KAL0920409.1"/>
    </source>
</evidence>
<organism evidence="1 2">
    <name type="scientific">Dendrobium thyrsiflorum</name>
    <name type="common">Pinecone-like raceme dendrobium</name>
    <name type="synonym">Orchid</name>
    <dbReference type="NCBI Taxonomy" id="117978"/>
    <lineage>
        <taxon>Eukaryota</taxon>
        <taxon>Viridiplantae</taxon>
        <taxon>Streptophyta</taxon>
        <taxon>Embryophyta</taxon>
        <taxon>Tracheophyta</taxon>
        <taxon>Spermatophyta</taxon>
        <taxon>Magnoliopsida</taxon>
        <taxon>Liliopsida</taxon>
        <taxon>Asparagales</taxon>
        <taxon>Orchidaceae</taxon>
        <taxon>Epidendroideae</taxon>
        <taxon>Malaxideae</taxon>
        <taxon>Dendrobiinae</taxon>
        <taxon>Dendrobium</taxon>
    </lineage>
</organism>
<reference evidence="1 2" key="1">
    <citation type="journal article" date="2024" name="Plant Biotechnol. J.">
        <title>Dendrobium thyrsiflorum genome and its molecular insights into genes involved in important horticultural traits.</title>
        <authorList>
            <person name="Chen B."/>
            <person name="Wang J.Y."/>
            <person name="Zheng P.J."/>
            <person name="Li K.L."/>
            <person name="Liang Y.M."/>
            <person name="Chen X.F."/>
            <person name="Zhang C."/>
            <person name="Zhao X."/>
            <person name="He X."/>
            <person name="Zhang G.Q."/>
            <person name="Liu Z.J."/>
            <person name="Xu Q."/>
        </authorList>
    </citation>
    <scope>NUCLEOTIDE SEQUENCE [LARGE SCALE GENOMIC DNA]</scope>
    <source>
        <strain evidence="1">GZMU011</strain>
    </source>
</reference>
<sequence>MILYDFGRVKRLLRRDHLQDRPNCLSTKCGQKLLKEGRGGGTSTSTFYGASGAKETVSQRVTALTKEIKDMRQIHTEI</sequence>
<keyword evidence="2" id="KW-1185">Reference proteome</keyword>
<gene>
    <name evidence="1" type="ORF">M5K25_009545</name>
</gene>
<dbReference type="EMBL" id="JANQDX010000008">
    <property type="protein sequence ID" value="KAL0920409.1"/>
    <property type="molecule type" value="Genomic_DNA"/>
</dbReference>
<accession>A0ABD0V628</accession>
<proteinExistence type="predicted"/>
<dbReference type="Proteomes" id="UP001552299">
    <property type="component" value="Unassembled WGS sequence"/>
</dbReference>
<dbReference type="AlphaFoldDB" id="A0ABD0V628"/>